<keyword evidence="2" id="KW-1185">Reference proteome</keyword>
<dbReference type="Gramene" id="PGSC0003DMT400011396">
    <property type="protein sequence ID" value="PGSC0003DMT400011396"/>
    <property type="gene ID" value="PGSC0003DMG400004464"/>
</dbReference>
<name>M0ZZI0_SOLTU</name>
<protein>
    <submittedName>
        <fullName evidence="1">Uncharacterized protein</fullName>
    </submittedName>
</protein>
<proteinExistence type="predicted"/>
<reference evidence="2" key="1">
    <citation type="journal article" date="2011" name="Nature">
        <title>Genome sequence and analysis of the tuber crop potato.</title>
        <authorList>
            <consortium name="The Potato Genome Sequencing Consortium"/>
        </authorList>
    </citation>
    <scope>NUCLEOTIDE SEQUENCE [LARGE SCALE GENOMIC DNA]</scope>
    <source>
        <strain evidence="2">cv. DM1-3 516 R44</strain>
    </source>
</reference>
<dbReference type="AlphaFoldDB" id="M0ZZI0"/>
<evidence type="ECO:0000313" key="1">
    <source>
        <dbReference type="EnsemblPlants" id="PGSC0003DMT400011396"/>
    </source>
</evidence>
<reference evidence="1" key="2">
    <citation type="submission" date="2015-06" db="UniProtKB">
        <authorList>
            <consortium name="EnsemblPlants"/>
        </authorList>
    </citation>
    <scope>IDENTIFICATION</scope>
    <source>
        <strain evidence="1">DM1-3 516 R44</strain>
    </source>
</reference>
<evidence type="ECO:0000313" key="2">
    <source>
        <dbReference type="Proteomes" id="UP000011115"/>
    </source>
</evidence>
<organism evidence="1 2">
    <name type="scientific">Solanum tuberosum</name>
    <name type="common">Potato</name>
    <dbReference type="NCBI Taxonomy" id="4113"/>
    <lineage>
        <taxon>Eukaryota</taxon>
        <taxon>Viridiplantae</taxon>
        <taxon>Streptophyta</taxon>
        <taxon>Embryophyta</taxon>
        <taxon>Tracheophyta</taxon>
        <taxon>Spermatophyta</taxon>
        <taxon>Magnoliopsida</taxon>
        <taxon>eudicotyledons</taxon>
        <taxon>Gunneridae</taxon>
        <taxon>Pentapetalae</taxon>
        <taxon>asterids</taxon>
        <taxon>lamiids</taxon>
        <taxon>Solanales</taxon>
        <taxon>Solanaceae</taxon>
        <taxon>Solanoideae</taxon>
        <taxon>Solaneae</taxon>
        <taxon>Solanum</taxon>
    </lineage>
</organism>
<dbReference type="Proteomes" id="UP000011115">
    <property type="component" value="Unassembled WGS sequence"/>
</dbReference>
<sequence length="53" mass="6055">MKGGQILPRREDKNLHLEIKARERGLFFTEGLLPETPIFLHGSGVSMQLCRSF</sequence>
<dbReference type="HOGENOM" id="CLU_3072508_0_0_1"/>
<accession>M0ZZI0</accession>
<dbReference type="EnsemblPlants" id="PGSC0003DMT400011396">
    <property type="protein sequence ID" value="PGSC0003DMT400011396"/>
    <property type="gene ID" value="PGSC0003DMG400004464"/>
</dbReference>